<evidence type="ECO:0000313" key="1">
    <source>
        <dbReference type="EMBL" id="GAF70069.1"/>
    </source>
</evidence>
<dbReference type="EMBL" id="BARS01002611">
    <property type="protein sequence ID" value="GAF70069.1"/>
    <property type="molecule type" value="Genomic_DNA"/>
</dbReference>
<reference evidence="1" key="1">
    <citation type="journal article" date="2014" name="Front. Microbiol.">
        <title>High frequency of phylogenetically diverse reductive dehalogenase-homologous genes in deep subseafloor sedimentary metagenomes.</title>
        <authorList>
            <person name="Kawai M."/>
            <person name="Futagami T."/>
            <person name="Toyoda A."/>
            <person name="Takaki Y."/>
            <person name="Nishi S."/>
            <person name="Hori S."/>
            <person name="Arai W."/>
            <person name="Tsubouchi T."/>
            <person name="Morono Y."/>
            <person name="Uchiyama I."/>
            <person name="Ito T."/>
            <person name="Fujiyama A."/>
            <person name="Inagaki F."/>
            <person name="Takami H."/>
        </authorList>
    </citation>
    <scope>NUCLEOTIDE SEQUENCE</scope>
    <source>
        <strain evidence="1">Expedition CK06-06</strain>
    </source>
</reference>
<feature type="non-terminal residue" evidence="1">
    <location>
        <position position="39"/>
    </location>
</feature>
<dbReference type="AlphaFoldDB" id="X0RMM7"/>
<accession>X0RMM7</accession>
<gene>
    <name evidence="1" type="ORF">S01H1_05001</name>
</gene>
<sequence length="39" mass="4544">MLIIVINGVKMKWLFVARALALKITFSNYKKKNTGYLQK</sequence>
<name>X0RMM7_9ZZZZ</name>
<comment type="caution">
    <text evidence="1">The sequence shown here is derived from an EMBL/GenBank/DDBJ whole genome shotgun (WGS) entry which is preliminary data.</text>
</comment>
<organism evidence="1">
    <name type="scientific">marine sediment metagenome</name>
    <dbReference type="NCBI Taxonomy" id="412755"/>
    <lineage>
        <taxon>unclassified sequences</taxon>
        <taxon>metagenomes</taxon>
        <taxon>ecological metagenomes</taxon>
    </lineage>
</organism>
<proteinExistence type="predicted"/>
<protein>
    <submittedName>
        <fullName evidence="1">Uncharacterized protein</fullName>
    </submittedName>
</protein>